<dbReference type="SUPFAM" id="SSF54736">
    <property type="entry name" value="ClpS-like"/>
    <property type="match status" value="1"/>
</dbReference>
<evidence type="ECO:0000313" key="4">
    <source>
        <dbReference type="Proteomes" id="UP000002318"/>
    </source>
</evidence>
<dbReference type="RefSeq" id="WP_013255725.1">
    <property type="nucleotide sequence ID" value="NC_014364.1"/>
</dbReference>
<dbReference type="InterPro" id="IPR003769">
    <property type="entry name" value="ClpS_core"/>
</dbReference>
<keyword evidence="3" id="KW-0645">Protease</keyword>
<dbReference type="STRING" id="573413.Spirs_3168"/>
<sequence>MSDFRFGTKLEDRSQEQYREPPMYRVILLNDDYTTMDFVVKVIRQVFHHSSEEAVKIMFDVHKKGKGLVGCYSQDIAVTKQRQVLVMAKSEEFPLRCEIEPDL</sequence>
<dbReference type="InterPro" id="IPR022935">
    <property type="entry name" value="ClpS"/>
</dbReference>
<dbReference type="HOGENOM" id="CLU_134358_2_1_12"/>
<keyword evidence="3" id="KW-0378">Hydrolase</keyword>
<dbReference type="FunFam" id="3.30.1390.10:FF:000002">
    <property type="entry name" value="ATP-dependent Clp protease adapter protein ClpS"/>
    <property type="match status" value="1"/>
</dbReference>
<reference evidence="3 4" key="1">
    <citation type="journal article" date="2010" name="Stand. Genomic Sci.">
        <title>Complete genome sequence of Spirochaeta smaragdinae type strain (SEBR 4228).</title>
        <authorList>
            <person name="Mavromatis K."/>
            <person name="Yasawong M."/>
            <person name="Chertkov O."/>
            <person name="Lapidus A."/>
            <person name="Lucas S."/>
            <person name="Nolan M."/>
            <person name="Del Rio T.G."/>
            <person name="Tice H."/>
            <person name="Cheng J.F."/>
            <person name="Pitluck S."/>
            <person name="Liolios K."/>
            <person name="Ivanova N."/>
            <person name="Tapia R."/>
            <person name="Han C."/>
            <person name="Bruce D."/>
            <person name="Goodwin L."/>
            <person name="Pati A."/>
            <person name="Chen A."/>
            <person name="Palaniappan K."/>
            <person name="Land M."/>
            <person name="Hauser L."/>
            <person name="Chang Y.J."/>
            <person name="Jeffries C.D."/>
            <person name="Detter J.C."/>
            <person name="Rohde M."/>
            <person name="Brambilla E."/>
            <person name="Spring S."/>
            <person name="Goker M."/>
            <person name="Sikorski J."/>
            <person name="Woyke T."/>
            <person name="Bristow J."/>
            <person name="Eisen J.A."/>
            <person name="Markowitz V."/>
            <person name="Hugenholtz P."/>
            <person name="Klenk H.P."/>
            <person name="Kyrpides N.C."/>
        </authorList>
    </citation>
    <scope>NUCLEOTIDE SEQUENCE [LARGE SCALE GENOMIC DNA]</scope>
    <source>
        <strain evidence="4">DSM 11293 / JCM 15392 / SEBR 4228</strain>
    </source>
</reference>
<evidence type="ECO:0000313" key="3">
    <source>
        <dbReference type="EMBL" id="ADK82266.1"/>
    </source>
</evidence>
<protein>
    <recommendedName>
        <fullName evidence="1">ATP-dependent Clp protease adapter protein ClpS</fullName>
    </recommendedName>
</protein>
<keyword evidence="4" id="KW-1185">Reference proteome</keyword>
<dbReference type="eggNOG" id="COG2127">
    <property type="taxonomic scope" value="Bacteria"/>
</dbReference>
<dbReference type="EMBL" id="CP002116">
    <property type="protein sequence ID" value="ADK82266.1"/>
    <property type="molecule type" value="Genomic_DNA"/>
</dbReference>
<feature type="domain" description="Adaptor protein ClpS core" evidence="2">
    <location>
        <begin position="20"/>
        <end position="98"/>
    </location>
</feature>
<organism evidence="3 4">
    <name type="scientific">Sediminispirochaeta smaragdinae (strain DSM 11293 / JCM 15392 / SEBR 4228)</name>
    <name type="common">Spirochaeta smaragdinae</name>
    <dbReference type="NCBI Taxonomy" id="573413"/>
    <lineage>
        <taxon>Bacteria</taxon>
        <taxon>Pseudomonadati</taxon>
        <taxon>Spirochaetota</taxon>
        <taxon>Spirochaetia</taxon>
        <taxon>Spirochaetales</taxon>
        <taxon>Spirochaetaceae</taxon>
        <taxon>Sediminispirochaeta</taxon>
    </lineage>
</organism>
<dbReference type="PANTHER" id="PTHR33473">
    <property type="entry name" value="ATP-DEPENDENT CLP PROTEASE ADAPTER PROTEIN CLPS1, CHLOROPLASTIC"/>
    <property type="match status" value="1"/>
</dbReference>
<dbReference type="OrthoDB" id="9796121at2"/>
<evidence type="ECO:0000256" key="1">
    <source>
        <dbReference type="HAMAP-Rule" id="MF_00302"/>
    </source>
</evidence>
<dbReference type="Gene3D" id="3.30.1390.10">
    <property type="match status" value="1"/>
</dbReference>
<name>E1R5D8_SEDSS</name>
<dbReference type="InterPro" id="IPR014719">
    <property type="entry name" value="Ribosomal_bL12_C/ClpS-like"/>
</dbReference>
<dbReference type="Pfam" id="PF02617">
    <property type="entry name" value="ClpS"/>
    <property type="match status" value="1"/>
</dbReference>
<dbReference type="HAMAP" id="MF_00302">
    <property type="entry name" value="ClpS"/>
    <property type="match status" value="1"/>
</dbReference>
<dbReference type="GO" id="GO:0006508">
    <property type="term" value="P:proteolysis"/>
    <property type="evidence" value="ECO:0007669"/>
    <property type="project" value="UniProtKB-UniRule"/>
</dbReference>
<dbReference type="PANTHER" id="PTHR33473:SF19">
    <property type="entry name" value="ATP-DEPENDENT CLP PROTEASE ADAPTER PROTEIN CLPS"/>
    <property type="match status" value="1"/>
</dbReference>
<dbReference type="Proteomes" id="UP000002318">
    <property type="component" value="Chromosome"/>
</dbReference>
<dbReference type="AlphaFoldDB" id="E1R5D8"/>
<comment type="function">
    <text evidence="1">Involved in the modulation of the specificity of the ClpAP-mediated ATP-dependent protein degradation.</text>
</comment>
<dbReference type="KEGG" id="ssm:Spirs_3168"/>
<dbReference type="GO" id="GO:0008233">
    <property type="term" value="F:peptidase activity"/>
    <property type="evidence" value="ECO:0007669"/>
    <property type="project" value="UniProtKB-KW"/>
</dbReference>
<gene>
    <name evidence="1" type="primary">clpS</name>
    <name evidence="3" type="ordered locus">Spirs_3168</name>
</gene>
<proteinExistence type="inferred from homology"/>
<comment type="subunit">
    <text evidence="1">Binds to the N-terminal domain of the chaperone ClpA.</text>
</comment>
<comment type="similarity">
    <text evidence="1">Belongs to the ClpS family.</text>
</comment>
<dbReference type="GO" id="GO:0030163">
    <property type="term" value="P:protein catabolic process"/>
    <property type="evidence" value="ECO:0007669"/>
    <property type="project" value="InterPro"/>
</dbReference>
<accession>E1R5D8</accession>
<evidence type="ECO:0000259" key="2">
    <source>
        <dbReference type="Pfam" id="PF02617"/>
    </source>
</evidence>